<dbReference type="InterPro" id="IPR003829">
    <property type="entry name" value="Pirin_N_dom"/>
</dbReference>
<gene>
    <name evidence="6" type="ORF">E4656_14250</name>
</gene>
<dbReference type="Proteomes" id="UP000297475">
    <property type="component" value="Unassembled WGS sequence"/>
</dbReference>
<dbReference type="CDD" id="cd02909">
    <property type="entry name" value="cupin_pirin_N"/>
    <property type="match status" value="1"/>
</dbReference>
<comment type="cofactor">
    <cofactor evidence="2">
        <name>Fe cation</name>
        <dbReference type="ChEBI" id="CHEBI:24875"/>
    </cofactor>
    <text evidence="2">Binds 1 Fe cation per subunit.</text>
</comment>
<dbReference type="InterPro" id="IPR011051">
    <property type="entry name" value="RmlC_Cupin_sf"/>
</dbReference>
<dbReference type="GO" id="GO:0046872">
    <property type="term" value="F:metal ion binding"/>
    <property type="evidence" value="ECO:0007669"/>
    <property type="project" value="UniProtKB-KW"/>
</dbReference>
<dbReference type="Pfam" id="PF05726">
    <property type="entry name" value="Pirin_C"/>
    <property type="match status" value="1"/>
</dbReference>
<dbReference type="AlphaFoldDB" id="A0A4Z0WDN3"/>
<dbReference type="Gene3D" id="2.60.120.10">
    <property type="entry name" value="Jelly Rolls"/>
    <property type="match status" value="2"/>
</dbReference>
<evidence type="ECO:0000313" key="6">
    <source>
        <dbReference type="EMBL" id="TGG92038.1"/>
    </source>
</evidence>
<evidence type="ECO:0000259" key="4">
    <source>
        <dbReference type="Pfam" id="PF02678"/>
    </source>
</evidence>
<dbReference type="Pfam" id="PF02678">
    <property type="entry name" value="Pirin"/>
    <property type="match status" value="1"/>
</dbReference>
<feature type="binding site" evidence="2">
    <location>
        <position position="59"/>
    </location>
    <ligand>
        <name>Fe cation</name>
        <dbReference type="ChEBI" id="CHEBI:24875"/>
    </ligand>
</feature>
<evidence type="ECO:0000313" key="7">
    <source>
        <dbReference type="Proteomes" id="UP000297475"/>
    </source>
</evidence>
<dbReference type="PANTHER" id="PTHR13903">
    <property type="entry name" value="PIRIN-RELATED"/>
    <property type="match status" value="1"/>
</dbReference>
<accession>A0A4Z0WDN3</accession>
<dbReference type="SUPFAM" id="SSF51182">
    <property type="entry name" value="RmlC-like cupins"/>
    <property type="match status" value="1"/>
</dbReference>
<name>A0A4Z0WDN3_9GAMM</name>
<reference evidence="6 7" key="1">
    <citation type="submission" date="2019-04" db="EMBL/GenBank/DDBJ databases">
        <title>Natronospirillum operosus gen. nov., sp. nov., a haloalkaliphilic satellite isolated from decaying biomass of laboratory culture of cyanobacterium Geitlerinema sp. and proposal of Natronospirillaceae fam. nov. and Saccharospirillaceae fam. nov.</title>
        <authorList>
            <person name="Kevbrin V."/>
            <person name="Boltyanskaya Y."/>
            <person name="Koziaeva V."/>
            <person name="Grouzdev D.S."/>
            <person name="Park M."/>
            <person name="Cho J."/>
        </authorList>
    </citation>
    <scope>NUCLEOTIDE SEQUENCE [LARGE SCALE GENOMIC DNA]</scope>
    <source>
        <strain evidence="6 7">G-116</strain>
    </source>
</reference>
<evidence type="ECO:0000256" key="3">
    <source>
        <dbReference type="RuleBase" id="RU003457"/>
    </source>
</evidence>
<evidence type="ECO:0000256" key="1">
    <source>
        <dbReference type="ARBA" id="ARBA00008416"/>
    </source>
</evidence>
<proteinExistence type="inferred from homology"/>
<comment type="caution">
    <text evidence="6">The sequence shown here is derived from an EMBL/GenBank/DDBJ whole genome shotgun (WGS) entry which is preliminary data.</text>
</comment>
<keyword evidence="2" id="KW-0479">Metal-binding</keyword>
<dbReference type="PIRSF" id="PIRSF006232">
    <property type="entry name" value="Pirin"/>
    <property type="match status" value="1"/>
</dbReference>
<dbReference type="InterPro" id="IPR012093">
    <property type="entry name" value="Pirin"/>
</dbReference>
<dbReference type="CDD" id="cd02247">
    <property type="entry name" value="cupin_pirin_C"/>
    <property type="match status" value="1"/>
</dbReference>
<feature type="binding site" evidence="2">
    <location>
        <position position="103"/>
    </location>
    <ligand>
        <name>Fe cation</name>
        <dbReference type="ChEBI" id="CHEBI:24875"/>
    </ligand>
</feature>
<dbReference type="PANTHER" id="PTHR13903:SF8">
    <property type="entry name" value="PIRIN"/>
    <property type="match status" value="1"/>
</dbReference>
<dbReference type="RefSeq" id="WP_135483967.1">
    <property type="nucleotide sequence ID" value="NZ_SRMF01000006.1"/>
</dbReference>
<evidence type="ECO:0000259" key="5">
    <source>
        <dbReference type="Pfam" id="PF05726"/>
    </source>
</evidence>
<keyword evidence="7" id="KW-1185">Reference proteome</keyword>
<feature type="domain" description="Pirin N-terminal" evidence="4">
    <location>
        <begin position="23"/>
        <end position="121"/>
    </location>
</feature>
<organism evidence="6 7">
    <name type="scientific">Natronospirillum operosum</name>
    <dbReference type="NCBI Taxonomy" id="2759953"/>
    <lineage>
        <taxon>Bacteria</taxon>
        <taxon>Pseudomonadati</taxon>
        <taxon>Pseudomonadota</taxon>
        <taxon>Gammaproteobacteria</taxon>
        <taxon>Oceanospirillales</taxon>
        <taxon>Natronospirillaceae</taxon>
        <taxon>Natronospirillum</taxon>
    </lineage>
</organism>
<comment type="similarity">
    <text evidence="1 3">Belongs to the pirin family.</text>
</comment>
<protein>
    <submittedName>
        <fullName evidence="6">Pirin family protein</fullName>
    </submittedName>
</protein>
<dbReference type="OrthoDB" id="9780903at2"/>
<dbReference type="InterPro" id="IPR014710">
    <property type="entry name" value="RmlC-like_jellyroll"/>
</dbReference>
<evidence type="ECO:0000256" key="2">
    <source>
        <dbReference type="PIRSR" id="PIRSR006232-1"/>
    </source>
</evidence>
<feature type="binding site" evidence="2">
    <location>
        <position position="105"/>
    </location>
    <ligand>
        <name>Fe cation</name>
        <dbReference type="ChEBI" id="CHEBI:24875"/>
    </ligand>
</feature>
<keyword evidence="2" id="KW-0408">Iron</keyword>
<dbReference type="InterPro" id="IPR008778">
    <property type="entry name" value="Pirin_C_dom"/>
</dbReference>
<dbReference type="EMBL" id="SRMF01000006">
    <property type="protein sequence ID" value="TGG92038.1"/>
    <property type="molecule type" value="Genomic_DNA"/>
</dbReference>
<feature type="domain" description="Pirin C-terminal" evidence="5">
    <location>
        <begin position="176"/>
        <end position="274"/>
    </location>
</feature>
<feature type="binding site" evidence="2">
    <location>
        <position position="61"/>
    </location>
    <ligand>
        <name>Fe cation</name>
        <dbReference type="ChEBI" id="CHEBI:24875"/>
    </ligand>
</feature>
<sequence length="276" mass="30241">MSERTVSRLAKGMPTQDGAGVSLSRIIGSPYLQRVDPFLMLDEFKSDDPNDYIAGFPSHPHRGFETVTYLIEGSVRHRDHMGSEGYLGPGSIQWMTAGRGIIHEEMPQQENGMLWGFQLWVNLPAKDKMTDPRYQDIPAEDVPETDFDAGVVRVLAGELNGKVGPVSGVATQPRFFDIRWEEDGVFRNSLPENHTAFVYAYKGDITVGKQVIRAGEVAILSAGEAVALEAKGGSGCLLVGGQPLNEPVVQYGPFVMNTVEEIEQAIQDFQSGRLTA</sequence>